<name>A0A5C5FRB1_9BASI</name>
<dbReference type="InterPro" id="IPR032675">
    <property type="entry name" value="LRR_dom_sf"/>
</dbReference>
<evidence type="ECO:0000313" key="2">
    <source>
        <dbReference type="Proteomes" id="UP000311382"/>
    </source>
</evidence>
<dbReference type="Proteomes" id="UP000311382">
    <property type="component" value="Unassembled WGS sequence"/>
</dbReference>
<organism evidence="1 2">
    <name type="scientific">Rhodotorula diobovata</name>
    <dbReference type="NCBI Taxonomy" id="5288"/>
    <lineage>
        <taxon>Eukaryota</taxon>
        <taxon>Fungi</taxon>
        <taxon>Dikarya</taxon>
        <taxon>Basidiomycota</taxon>
        <taxon>Pucciniomycotina</taxon>
        <taxon>Microbotryomycetes</taxon>
        <taxon>Sporidiobolales</taxon>
        <taxon>Sporidiobolaceae</taxon>
        <taxon>Rhodotorula</taxon>
    </lineage>
</organism>
<dbReference type="EMBL" id="SOZI01000119">
    <property type="protein sequence ID" value="TNY18849.1"/>
    <property type="molecule type" value="Genomic_DNA"/>
</dbReference>
<reference evidence="1 2" key="1">
    <citation type="submission" date="2019-03" db="EMBL/GenBank/DDBJ databases">
        <title>Rhodosporidium diobovatum UCD-FST 08-225 genome sequencing, assembly, and annotation.</title>
        <authorList>
            <person name="Fakankun I.U."/>
            <person name="Fristensky B."/>
            <person name="Levin D.B."/>
        </authorList>
    </citation>
    <scope>NUCLEOTIDE SEQUENCE [LARGE SCALE GENOMIC DNA]</scope>
    <source>
        <strain evidence="1 2">UCD-FST 08-225</strain>
    </source>
</reference>
<comment type="caution">
    <text evidence="1">The sequence shown here is derived from an EMBL/GenBank/DDBJ whole genome shotgun (WGS) entry which is preliminary data.</text>
</comment>
<dbReference type="SUPFAM" id="SSF52047">
    <property type="entry name" value="RNI-like"/>
    <property type="match status" value="1"/>
</dbReference>
<accession>A0A5C5FRB1</accession>
<proteinExistence type="predicted"/>
<dbReference type="AlphaFoldDB" id="A0A5C5FRB1"/>
<evidence type="ECO:0000313" key="1">
    <source>
        <dbReference type="EMBL" id="TNY18849.1"/>
    </source>
</evidence>
<sequence>MSSTQSLQRLCHMDRLPNELVAKILLHLDPPRIAIENDFYLENDPYLYEENPLFRVRLVSKRLYAVCQPILHRDLEIDATCETVNGVNKLRTKPQTSPERTSACRKLEVAKCWHDGRCVSLKRWSRLLPNVEHLEMNWSVDDAIFDHIAEFTKLRHLLVKLSGVKPPRTGVFPRLESLHLSSVTNLLDRPQFAAASFPNLRHLRVTTELPANDENAPNLFPLDLLTKLECLDVDGEAALEFGFTGWLDLDNLPRELPVLWRLRGGRTGSDLRALPSYLQRAAHLRLYHKGYGEPSYGAARDELRSLLGAHQDLRLVLVEKDFLSAASSPPDDDDDEPILVECGRRGVEVRSYRFAPDTEELVAPEFIAWVREQAARARSATRTTTATS</sequence>
<dbReference type="Gene3D" id="3.80.10.10">
    <property type="entry name" value="Ribonuclease Inhibitor"/>
    <property type="match status" value="1"/>
</dbReference>
<keyword evidence="2" id="KW-1185">Reference proteome</keyword>
<protein>
    <submittedName>
        <fullName evidence="1">Uncharacterized protein</fullName>
    </submittedName>
</protein>
<dbReference type="OrthoDB" id="423607at2759"/>
<gene>
    <name evidence="1" type="ORF">DMC30DRAFT_402070</name>
</gene>